<proteinExistence type="predicted"/>
<name>A0A8T1SPD9_CHESE</name>
<dbReference type="AlphaFoldDB" id="A0A8T1SPD9"/>
<keyword evidence="3" id="KW-1185">Reference proteome</keyword>
<protein>
    <recommendedName>
        <fullName evidence="1">ENTH domain-containing protein</fullName>
    </recommendedName>
</protein>
<gene>
    <name evidence="2" type="ORF">G0U57_003641</name>
</gene>
<organism evidence="2 3">
    <name type="scientific">Chelydra serpentina</name>
    <name type="common">Snapping turtle</name>
    <name type="synonym">Testudo serpentina</name>
    <dbReference type="NCBI Taxonomy" id="8475"/>
    <lineage>
        <taxon>Eukaryota</taxon>
        <taxon>Metazoa</taxon>
        <taxon>Chordata</taxon>
        <taxon>Craniata</taxon>
        <taxon>Vertebrata</taxon>
        <taxon>Euteleostomi</taxon>
        <taxon>Archelosauria</taxon>
        <taxon>Testudinata</taxon>
        <taxon>Testudines</taxon>
        <taxon>Cryptodira</taxon>
        <taxon>Durocryptodira</taxon>
        <taxon>Americhelydia</taxon>
        <taxon>Chelydroidea</taxon>
        <taxon>Chelydridae</taxon>
        <taxon>Chelydra</taxon>
    </lineage>
</organism>
<reference evidence="2 3" key="1">
    <citation type="journal article" date="2020" name="G3 (Bethesda)">
        <title>Draft Genome of the Common Snapping Turtle, Chelydra serpentina, a Model for Phenotypic Plasticity in Reptiles.</title>
        <authorList>
            <person name="Das D."/>
            <person name="Singh S.K."/>
            <person name="Bierstedt J."/>
            <person name="Erickson A."/>
            <person name="Galli G.L.J."/>
            <person name="Crossley D.A. 2nd"/>
            <person name="Rhen T."/>
        </authorList>
    </citation>
    <scope>NUCLEOTIDE SEQUENCE [LARGE SCALE GENOMIC DNA]</scope>
    <source>
        <strain evidence="2">KW</strain>
    </source>
</reference>
<evidence type="ECO:0000313" key="2">
    <source>
        <dbReference type="EMBL" id="KAG6930493.1"/>
    </source>
</evidence>
<sequence>MHKLCKLSVRLKNQTTLDAQSQRLLESEKQHWRRVLECLL</sequence>
<evidence type="ECO:0000259" key="1">
    <source>
        <dbReference type="PROSITE" id="PS50942"/>
    </source>
</evidence>
<dbReference type="InterPro" id="IPR013809">
    <property type="entry name" value="ENTH"/>
</dbReference>
<feature type="non-terminal residue" evidence="2">
    <location>
        <position position="1"/>
    </location>
</feature>
<dbReference type="PROSITE" id="PS50942">
    <property type="entry name" value="ENTH"/>
    <property type="match status" value="1"/>
</dbReference>
<comment type="caution">
    <text evidence="2">The sequence shown here is derived from an EMBL/GenBank/DDBJ whole genome shotgun (WGS) entry which is preliminary data.</text>
</comment>
<evidence type="ECO:0000313" key="3">
    <source>
        <dbReference type="Proteomes" id="UP000765507"/>
    </source>
</evidence>
<feature type="domain" description="ENTH" evidence="1">
    <location>
        <begin position="1"/>
        <end position="40"/>
    </location>
</feature>
<dbReference type="EMBL" id="JAHGAV010000147">
    <property type="protein sequence ID" value="KAG6930493.1"/>
    <property type="molecule type" value="Genomic_DNA"/>
</dbReference>
<dbReference type="Proteomes" id="UP000765507">
    <property type="component" value="Unassembled WGS sequence"/>
</dbReference>
<accession>A0A8T1SPD9</accession>